<name>A0ABQ5D061_9ASTR</name>
<sequence length="842" mass="96322">MTTKAQQIALDNALVAPENQRIIGKCNMRINPRTKPNEPTYQVVLDVLAITTCYPAFLITAEIPVIYMHQFWATVNKHKASYRFKVDNKRFSVNVEVFREILNICPKSPEFKYITDVIVDHLHQPWRTFASIINKCLSGKLSRTITTKAQQIVLDNALVAPENQRVIGKYNMRINPGMKPKEPTYQVVLDALSLATCYPAFLITAEVPVIYMHHFWATVNKHKASYQFKVDNKRFSMNVEVFREILNICPKIPGQEFDEPPSEEEALSFIQEIGHSGEIKYITDVIVDHLHQPWRTFASIINKFLSRKDLAYHIDNKDSKKQDKMLYPRFTKIIIHHFLTKDKSILMRNIMFMHTGRDDRLLVEPPKTKKTQKKSDSAILSEETPSKKKPNKAKKDVPLTKKPATKPKLTKKKALVKAARGKCLNVLSKVALSEAAQLKEGDRGEEDDADYAKEENEEELDDTEELYKDVNVNLRKEDVEMTDADQGGADQQNVSQESGSSVSSHFTEKLLNFENVSPADNEIASLMDTTILHEEPSSHTSSFYTVPVMITTSTTNKEKSFNKPLSHIFQNVEKKLLLGKSLEAAVLEKSSSQPKSTYEAAASLSEFELTKILMDKMEEHKSYLRADYKRELYDALVKSYNTDKDLFDTYGEVFTLKRSQDDKDKDQDPSDGSDRGMKRRKSSKYAESSRDPKSKESKSTSSSKGTSRSQHKSSGKFAHPEEQSHTVNDSGVQQNQEFDTGNNDEQPDDKARFHRQHVNFRPSQTWISNISRAEEPRTSFDKLMDTLIEFSAFVMNRLNITQTWISNISRAEEPRTSFDKLMDTPIEFSAFVMNWLNITNLT</sequence>
<reference evidence="2" key="2">
    <citation type="submission" date="2022-01" db="EMBL/GenBank/DDBJ databases">
        <authorList>
            <person name="Yamashiro T."/>
            <person name="Shiraishi A."/>
            <person name="Satake H."/>
            <person name="Nakayama K."/>
        </authorList>
    </citation>
    <scope>NUCLEOTIDE SEQUENCE</scope>
</reference>
<feature type="compositionally biased region" description="Acidic residues" evidence="1">
    <location>
        <begin position="443"/>
        <end position="464"/>
    </location>
</feature>
<evidence type="ECO:0000256" key="1">
    <source>
        <dbReference type="SAM" id="MobiDB-lite"/>
    </source>
</evidence>
<evidence type="ECO:0000313" key="2">
    <source>
        <dbReference type="EMBL" id="GJT31561.1"/>
    </source>
</evidence>
<feature type="compositionally biased region" description="Basic and acidic residues" evidence="1">
    <location>
        <begin position="687"/>
        <end position="698"/>
    </location>
</feature>
<accession>A0ABQ5D061</accession>
<feature type="region of interest" description="Disordered" evidence="1">
    <location>
        <begin position="361"/>
        <end position="413"/>
    </location>
</feature>
<feature type="compositionally biased region" description="Polar residues" evidence="1">
    <location>
        <begin position="725"/>
        <end position="744"/>
    </location>
</feature>
<feature type="compositionally biased region" description="Low complexity" evidence="1">
    <location>
        <begin position="699"/>
        <end position="708"/>
    </location>
</feature>
<evidence type="ECO:0000313" key="3">
    <source>
        <dbReference type="Proteomes" id="UP001151760"/>
    </source>
</evidence>
<comment type="caution">
    <text evidence="2">The sequence shown here is derived from an EMBL/GenBank/DDBJ whole genome shotgun (WGS) entry which is preliminary data.</text>
</comment>
<feature type="region of interest" description="Disordered" evidence="1">
    <location>
        <begin position="658"/>
        <end position="749"/>
    </location>
</feature>
<proteinExistence type="predicted"/>
<dbReference type="EMBL" id="BQNB010014717">
    <property type="protein sequence ID" value="GJT31561.1"/>
    <property type="molecule type" value="Genomic_DNA"/>
</dbReference>
<organism evidence="2 3">
    <name type="scientific">Tanacetum coccineum</name>
    <dbReference type="NCBI Taxonomy" id="301880"/>
    <lineage>
        <taxon>Eukaryota</taxon>
        <taxon>Viridiplantae</taxon>
        <taxon>Streptophyta</taxon>
        <taxon>Embryophyta</taxon>
        <taxon>Tracheophyta</taxon>
        <taxon>Spermatophyta</taxon>
        <taxon>Magnoliopsida</taxon>
        <taxon>eudicotyledons</taxon>
        <taxon>Gunneridae</taxon>
        <taxon>Pentapetalae</taxon>
        <taxon>asterids</taxon>
        <taxon>campanulids</taxon>
        <taxon>Asterales</taxon>
        <taxon>Asteraceae</taxon>
        <taxon>Asteroideae</taxon>
        <taxon>Anthemideae</taxon>
        <taxon>Anthemidinae</taxon>
        <taxon>Tanacetum</taxon>
    </lineage>
</organism>
<gene>
    <name evidence="2" type="ORF">Tco_0921980</name>
</gene>
<feature type="compositionally biased region" description="Basic residues" evidence="1">
    <location>
        <begin position="403"/>
        <end position="413"/>
    </location>
</feature>
<dbReference type="Proteomes" id="UP001151760">
    <property type="component" value="Unassembled WGS sequence"/>
</dbReference>
<reference evidence="2" key="1">
    <citation type="journal article" date="2022" name="Int. J. Mol. Sci.">
        <title>Draft Genome of Tanacetum Coccineum: Genomic Comparison of Closely Related Tanacetum-Family Plants.</title>
        <authorList>
            <person name="Yamashiro T."/>
            <person name="Shiraishi A."/>
            <person name="Nakayama K."/>
            <person name="Satake H."/>
        </authorList>
    </citation>
    <scope>NUCLEOTIDE SEQUENCE</scope>
</reference>
<feature type="region of interest" description="Disordered" evidence="1">
    <location>
        <begin position="437"/>
        <end position="466"/>
    </location>
</feature>
<feature type="compositionally biased region" description="Basic and acidic residues" evidence="1">
    <location>
        <begin position="658"/>
        <end position="676"/>
    </location>
</feature>
<protein>
    <submittedName>
        <fullName evidence="2">Uncharacterized protein</fullName>
    </submittedName>
</protein>
<keyword evidence="3" id="KW-1185">Reference proteome</keyword>